<dbReference type="Gene3D" id="3.30.750.24">
    <property type="entry name" value="STAS domain"/>
    <property type="match status" value="1"/>
</dbReference>
<dbReference type="InterPro" id="IPR036513">
    <property type="entry name" value="STAS_dom_sf"/>
</dbReference>
<sequence>MSATQSWQKPRTADFTANCAPTVGVVTACGELDAANADQLADYAQRCVMHCRWLTLDLRGLEFIGTAGFSALHRINVMCSAAGVHWALMPSHAVSRLLGICDPDGTVPVMEPTVESKDAAKGREPRLLQLVTQSS</sequence>
<dbReference type="CDD" id="cd07043">
    <property type="entry name" value="STAS_anti-anti-sigma_factors"/>
    <property type="match status" value="1"/>
</dbReference>
<dbReference type="AlphaFoldDB" id="A0A7Z7IHP5"/>
<dbReference type="EMBL" id="OCTY01000002">
    <property type="protein sequence ID" value="SOJ53733.1"/>
    <property type="molecule type" value="Genomic_DNA"/>
</dbReference>
<proteinExistence type="predicted"/>
<dbReference type="Pfam" id="PF01740">
    <property type="entry name" value="STAS"/>
    <property type="match status" value="1"/>
</dbReference>
<keyword evidence="3" id="KW-1185">Reference proteome</keyword>
<gene>
    <name evidence="2" type="ORF">MSIMFB_01232</name>
</gene>
<dbReference type="RefSeq" id="WP_186241927.1">
    <property type="nucleotide sequence ID" value="NZ_OCTY01000002.1"/>
</dbReference>
<organism evidence="2 3">
    <name type="scientific">Mycobacterium simulans</name>
    <dbReference type="NCBI Taxonomy" id="627089"/>
    <lineage>
        <taxon>Bacteria</taxon>
        <taxon>Bacillati</taxon>
        <taxon>Actinomycetota</taxon>
        <taxon>Actinomycetes</taxon>
        <taxon>Mycobacteriales</taxon>
        <taxon>Mycobacteriaceae</taxon>
        <taxon>Mycobacterium</taxon>
    </lineage>
</organism>
<accession>A0A7Z7IHP5</accession>
<comment type="caution">
    <text evidence="2">The sequence shown here is derived from an EMBL/GenBank/DDBJ whole genome shotgun (WGS) entry which is preliminary data.</text>
</comment>
<evidence type="ECO:0000313" key="2">
    <source>
        <dbReference type="EMBL" id="SOJ53733.1"/>
    </source>
</evidence>
<name>A0A7Z7IHP5_9MYCO</name>
<dbReference type="PROSITE" id="PS50801">
    <property type="entry name" value="STAS"/>
    <property type="match status" value="1"/>
</dbReference>
<dbReference type="SUPFAM" id="SSF52091">
    <property type="entry name" value="SpoIIaa-like"/>
    <property type="match status" value="1"/>
</dbReference>
<evidence type="ECO:0000313" key="3">
    <source>
        <dbReference type="Proteomes" id="UP000554965"/>
    </source>
</evidence>
<dbReference type="InterPro" id="IPR002645">
    <property type="entry name" value="STAS_dom"/>
</dbReference>
<reference evidence="2 3" key="1">
    <citation type="submission" date="2017-10" db="EMBL/GenBank/DDBJ databases">
        <authorList>
            <consortium name="Urmite Genomes"/>
        </authorList>
    </citation>
    <scope>NUCLEOTIDE SEQUENCE [LARGE SCALE GENOMIC DNA]</scope>
    <source>
        <strain evidence="2 3">FB-527</strain>
    </source>
</reference>
<feature type="domain" description="STAS" evidence="1">
    <location>
        <begin position="13"/>
        <end position="72"/>
    </location>
</feature>
<protein>
    <recommendedName>
        <fullName evidence="1">STAS domain-containing protein</fullName>
    </recommendedName>
</protein>
<dbReference type="Proteomes" id="UP000554965">
    <property type="component" value="Unassembled WGS sequence"/>
</dbReference>
<evidence type="ECO:0000259" key="1">
    <source>
        <dbReference type="PROSITE" id="PS50801"/>
    </source>
</evidence>